<dbReference type="EC" id="2.1.1.-" evidence="5"/>
<dbReference type="Proteomes" id="UP000006790">
    <property type="component" value="Chromosome 2"/>
</dbReference>
<sequence length="315" mass="35677">MQKKLPRLKNVSSGLLGKSVEIAKMKGVRIKSSSSYDGTSTSEEEIAHFKKLAPTWWDTSGSQRILHKMNLSRLEFMRKILSNEVKISNSRIVVPGFNFKDHLPHDVGEQARKALENEVRVQLNRGKYNVLDVGCGGGILSESLARLPFIQSVHGIDLASECITVAKQHRDRDPMIKDKIVYELKPLADVDAKYELVTLFEILEHTDNPSEMLRHAWHKLKPNGILFLSTINRDFVSWFTTIFVAENILNIVPKGTHHIEKYVNSSEILHWFENNAPGSHKVLETMGTMYVPAAGWMNHKVPSIGNYIVAIKKTK</sequence>
<comment type="cofactor">
    <cofactor evidence="5">
        <name>Mg(2+)</name>
        <dbReference type="ChEBI" id="CHEBI:18420"/>
    </cofactor>
</comment>
<dbReference type="EC" id="2.1.1.64" evidence="5"/>
<dbReference type="EMBL" id="CP002498">
    <property type="protein sequence ID" value="AET38486.1"/>
    <property type="molecule type" value="Genomic_DNA"/>
</dbReference>
<dbReference type="EC" id="2.1.1.114" evidence="5"/>
<dbReference type="InParanoid" id="G8JQ23"/>
<dbReference type="InterPro" id="IPR010233">
    <property type="entry name" value="UbiG_MeTrfase"/>
</dbReference>
<comment type="subcellular location">
    <subcellularLocation>
        <location evidence="5">Mitochondrion inner membrane</location>
        <topology evidence="5">Peripheral membrane protein</topology>
        <orientation evidence="5">Matrix side</orientation>
    </subcellularLocation>
</comment>
<keyword evidence="5" id="KW-0472">Membrane</keyword>
<comment type="pathway">
    <text evidence="5">Cofactor biosynthesis; ubiquinone biosynthesis.</text>
</comment>
<organism evidence="6 7">
    <name type="scientific">Eremothecium cymbalariae (strain CBS 270.75 / DBVPG 7215 / KCTC 17166 / NRRL Y-17582)</name>
    <name type="common">Yeast</name>
    <dbReference type="NCBI Taxonomy" id="931890"/>
    <lineage>
        <taxon>Eukaryota</taxon>
        <taxon>Fungi</taxon>
        <taxon>Dikarya</taxon>
        <taxon>Ascomycota</taxon>
        <taxon>Saccharomycotina</taxon>
        <taxon>Saccharomycetes</taxon>
        <taxon>Saccharomycetales</taxon>
        <taxon>Saccharomycetaceae</taxon>
        <taxon>Eremothecium</taxon>
    </lineage>
</organism>
<dbReference type="FunCoup" id="G8JQ23">
    <property type="interactions" value="323"/>
</dbReference>
<feature type="binding site" evidence="5">
    <location>
        <position position="204"/>
    </location>
    <ligand>
        <name>Mg(2+)</name>
        <dbReference type="ChEBI" id="CHEBI:18420"/>
    </ligand>
</feature>
<feature type="binding site" evidence="5">
    <location>
        <position position="200"/>
    </location>
    <ligand>
        <name>S-adenosyl-L-methionine</name>
        <dbReference type="ChEBI" id="CHEBI:59789"/>
    </ligand>
</feature>
<accession>G8JQ23</accession>
<comment type="subunit">
    <text evidence="5">Component of a multi-subunit COQ enzyme complex, composed of at least COQ3, COQ4, COQ5, COQ6, COQ7 and COQ9.</text>
</comment>
<dbReference type="GeneID" id="11472023"/>
<dbReference type="CDD" id="cd02440">
    <property type="entry name" value="AdoMet_MTases"/>
    <property type="match status" value="1"/>
</dbReference>
<keyword evidence="3 5" id="KW-0831">Ubiquinone biosynthesis</keyword>
<reference evidence="7" key="1">
    <citation type="journal article" date="2012" name="G3 (Bethesda)">
        <title>Pichia sorbitophila, an interspecies yeast hybrid reveals early steps of genome resolution following polyploidization.</title>
        <authorList>
            <person name="Leh Louis V."/>
            <person name="Despons L."/>
            <person name="Friedrich A."/>
            <person name="Martin T."/>
            <person name="Durrens P."/>
            <person name="Casaregola S."/>
            <person name="Neuveglise C."/>
            <person name="Fairhead C."/>
            <person name="Marck C."/>
            <person name="Cruz J.A."/>
            <person name="Straub M.L."/>
            <person name="Kugler V."/>
            <person name="Sacerdot C."/>
            <person name="Uzunov Z."/>
            <person name="Thierry A."/>
            <person name="Weiss S."/>
            <person name="Bleykasten C."/>
            <person name="De Montigny J."/>
            <person name="Jacques N."/>
            <person name="Jung P."/>
            <person name="Lemaire M."/>
            <person name="Mallet S."/>
            <person name="Morel G."/>
            <person name="Richard G.F."/>
            <person name="Sarkar A."/>
            <person name="Savel G."/>
            <person name="Schacherer J."/>
            <person name="Seret M.L."/>
            <person name="Talla E."/>
            <person name="Samson G."/>
            <person name="Jubin C."/>
            <person name="Poulain J."/>
            <person name="Vacherie B."/>
            <person name="Barbe V."/>
            <person name="Pelletier E."/>
            <person name="Sherman D.J."/>
            <person name="Westhof E."/>
            <person name="Weissenbach J."/>
            <person name="Baret P.V."/>
            <person name="Wincker P."/>
            <person name="Gaillardin C."/>
            <person name="Dujon B."/>
            <person name="Souciet J.L."/>
        </authorList>
    </citation>
    <scope>NUCLEOTIDE SEQUENCE [LARGE SCALE GENOMIC DNA]</scope>
    <source>
        <strain evidence="7">CBS 270.75 / DBVPG 7215 / KCTC 17166 / NRRL Y-17582</strain>
    </source>
</reference>
<dbReference type="GO" id="GO:0010420">
    <property type="term" value="F:polyprenyldihydroxybenzoate methyltransferase activity"/>
    <property type="evidence" value="ECO:0007669"/>
    <property type="project" value="UniProtKB-UniRule"/>
</dbReference>
<dbReference type="GO" id="GO:0032259">
    <property type="term" value="P:methylation"/>
    <property type="evidence" value="ECO:0007669"/>
    <property type="project" value="UniProtKB-KW"/>
</dbReference>
<keyword evidence="1 5" id="KW-0489">Methyltransferase</keyword>
<dbReference type="GO" id="GO:0031314">
    <property type="term" value="C:extrinsic component of mitochondrial inner membrane"/>
    <property type="evidence" value="ECO:0007669"/>
    <property type="project" value="UniProtKB-UniRule"/>
</dbReference>
<dbReference type="KEGG" id="erc:Ecym_2788"/>
<evidence type="ECO:0000256" key="1">
    <source>
        <dbReference type="ARBA" id="ARBA00022603"/>
    </source>
</evidence>
<dbReference type="OrthoDB" id="3265906at2759"/>
<evidence type="ECO:0000256" key="5">
    <source>
        <dbReference type="HAMAP-Rule" id="MF_03190"/>
    </source>
</evidence>
<dbReference type="Pfam" id="PF13489">
    <property type="entry name" value="Methyltransf_23"/>
    <property type="match status" value="1"/>
</dbReference>
<evidence type="ECO:0000256" key="2">
    <source>
        <dbReference type="ARBA" id="ARBA00022679"/>
    </source>
</evidence>
<dbReference type="Gene3D" id="3.40.50.150">
    <property type="entry name" value="Vaccinia Virus protein VP39"/>
    <property type="match status" value="1"/>
</dbReference>
<dbReference type="GO" id="GO:0061542">
    <property type="term" value="F:3-demethylubiquinol 3-O-methyltransferase activity"/>
    <property type="evidence" value="ECO:0007669"/>
    <property type="project" value="UniProtKB-UniRule"/>
</dbReference>
<dbReference type="AlphaFoldDB" id="G8JQ23"/>
<proteinExistence type="inferred from homology"/>
<dbReference type="eggNOG" id="KOG1270">
    <property type="taxonomic scope" value="Eukaryota"/>
</dbReference>
<name>G8JQ23_ERECY</name>
<dbReference type="HAMAP" id="MF_00472">
    <property type="entry name" value="UbiG"/>
    <property type="match status" value="1"/>
</dbReference>
<keyword evidence="5" id="KW-0460">Magnesium</keyword>
<dbReference type="NCBIfam" id="TIGR01983">
    <property type="entry name" value="UbiG"/>
    <property type="match status" value="1"/>
</dbReference>
<comment type="catalytic activity">
    <reaction evidence="5">
        <text>a 3-demethylubiquinol + S-adenosyl-L-methionine = a ubiquinol + S-adenosyl-L-homocysteine + H(+)</text>
        <dbReference type="Rhea" id="RHEA:44380"/>
        <dbReference type="Rhea" id="RHEA-COMP:9566"/>
        <dbReference type="Rhea" id="RHEA-COMP:10914"/>
        <dbReference type="ChEBI" id="CHEBI:15378"/>
        <dbReference type="ChEBI" id="CHEBI:17976"/>
        <dbReference type="ChEBI" id="CHEBI:57856"/>
        <dbReference type="ChEBI" id="CHEBI:59789"/>
        <dbReference type="ChEBI" id="CHEBI:84422"/>
        <dbReference type="EC" id="2.1.1.64"/>
    </reaction>
</comment>
<evidence type="ECO:0000256" key="3">
    <source>
        <dbReference type="ARBA" id="ARBA00022688"/>
    </source>
</evidence>
<comment type="function">
    <text evidence="5">O-methyltransferase required for two non-consecutive steps during ubiquinone biosynthesis. Catalyzes the 2 O-methylation of 3,4-dihydroxy-5-(all-trans-polyprenyl)benzoic acid into 4-hydroxy-3-methoxy-5-(all-trans-polyprenyl)benzoic acid. Also catalyzes the last step of ubiquinone biosynthesis by mediating methylation of 3-demethylubiquinone into ubiquinone. Also able to mediate the methylation of 3-demethylubiquinol into ubiquinol.</text>
</comment>
<comment type="catalytic activity">
    <reaction evidence="5">
        <text>a 3,4-dihydroxy-5-(all-trans-polyprenyl)benzoate + S-adenosyl-L-methionine = a 4-hydroxy-3-methoxy-5-(all-trans-polyprenyl)benzoate + S-adenosyl-L-homocysteine + H(+)</text>
        <dbReference type="Rhea" id="RHEA:44452"/>
        <dbReference type="Rhea" id="RHEA-COMP:10930"/>
        <dbReference type="Rhea" id="RHEA-COMP:10931"/>
        <dbReference type="ChEBI" id="CHEBI:15378"/>
        <dbReference type="ChEBI" id="CHEBI:57856"/>
        <dbReference type="ChEBI" id="CHEBI:59789"/>
        <dbReference type="ChEBI" id="CHEBI:64694"/>
        <dbReference type="ChEBI" id="CHEBI:84443"/>
        <dbReference type="EC" id="2.1.1.114"/>
    </reaction>
</comment>
<feature type="binding site" evidence="5">
    <location>
        <position position="73"/>
    </location>
    <ligand>
        <name>S-adenosyl-L-methionine</name>
        <dbReference type="ChEBI" id="CHEBI:59789"/>
    </ligand>
</feature>
<dbReference type="HOGENOM" id="CLU_042432_3_0_1"/>
<keyword evidence="5" id="KW-0496">Mitochondrion</keyword>
<dbReference type="GO" id="GO:0120537">
    <property type="term" value="F:3-demethylubiquinone 3-O-methyltransferase activity"/>
    <property type="evidence" value="ECO:0007669"/>
    <property type="project" value="RHEA"/>
</dbReference>
<dbReference type="STRING" id="931890.G8JQ23"/>
<dbReference type="UniPathway" id="UPA00232"/>
<gene>
    <name evidence="5" type="primary">COQ3</name>
    <name evidence="6" type="ordered locus">Ecym_2788</name>
</gene>
<feature type="binding site" evidence="5">
    <location>
        <position position="201"/>
    </location>
    <ligand>
        <name>Mg(2+)</name>
        <dbReference type="ChEBI" id="CHEBI:18420"/>
    </ligand>
</feature>
<keyword evidence="7" id="KW-1185">Reference proteome</keyword>
<dbReference type="OMA" id="LASRWWD"/>
<comment type="similarity">
    <text evidence="5">Belongs to the class I-like SAM-binding methyltransferase superfamily. UbiG/COQ3 family.</text>
</comment>
<protein>
    <recommendedName>
        <fullName evidence="5">Ubiquinone biosynthesis O-methyltransferase, mitochondrial</fullName>
    </recommendedName>
    <alternativeName>
        <fullName evidence="5">3,4-dihydroxy-5-hexaprenylbenzoate methyltransferase</fullName>
    </alternativeName>
    <alternativeName>
        <fullName evidence="5">3-demethylubiquinol 3-O-methyltransferase</fullName>
    </alternativeName>
    <alternativeName>
        <fullName evidence="5">3-demethylubiquinone 3-O-methyltransferase</fullName>
    </alternativeName>
    <alternativeName>
        <fullName evidence="5">3-demethylubiquinone-6 3-O-methyltransferase</fullName>
    </alternativeName>
    <alternativeName>
        <fullName evidence="5">Hexaprenyldihydroxybenzoate methyltransferase</fullName>
    </alternativeName>
    <alternativeName>
        <fullName evidence="5">Polyprenyldihydroxybenzoate methyltransferase</fullName>
        <shortName evidence="5">DHHB methyltransferase</shortName>
        <shortName evidence="5">DHHB-MT</shortName>
        <shortName evidence="5">DHHB-MTase</shortName>
        <ecNumber evidence="5">2.1.1.-</ecNumber>
        <ecNumber evidence="5">2.1.1.114</ecNumber>
        <ecNumber evidence="5">2.1.1.64</ecNumber>
    </alternativeName>
</protein>
<evidence type="ECO:0000313" key="6">
    <source>
        <dbReference type="EMBL" id="AET38486.1"/>
    </source>
</evidence>
<keyword evidence="5" id="KW-0479">Metal-binding</keyword>
<dbReference type="SUPFAM" id="SSF53335">
    <property type="entry name" value="S-adenosyl-L-methionine-dependent methyltransferases"/>
    <property type="match status" value="1"/>
</dbReference>
<keyword evidence="5" id="KW-0999">Mitochondrion inner membrane</keyword>
<keyword evidence="4 5" id="KW-0949">S-adenosyl-L-methionine</keyword>
<dbReference type="RefSeq" id="XP_003645303.1">
    <property type="nucleotide sequence ID" value="XM_003645255.1"/>
</dbReference>
<feature type="binding site" evidence="5">
    <location>
        <position position="205"/>
    </location>
    <ligand>
        <name>Mg(2+)</name>
        <dbReference type="ChEBI" id="CHEBI:18420"/>
    </ligand>
</feature>
<dbReference type="InterPro" id="IPR029063">
    <property type="entry name" value="SAM-dependent_MTases_sf"/>
</dbReference>
<feature type="binding site" evidence="5">
    <location>
        <position position="157"/>
    </location>
    <ligand>
        <name>S-adenosyl-L-methionine</name>
        <dbReference type="ChEBI" id="CHEBI:59789"/>
    </ligand>
</feature>
<feature type="binding site" evidence="5">
    <location>
        <position position="134"/>
    </location>
    <ligand>
        <name>S-adenosyl-L-methionine</name>
        <dbReference type="ChEBI" id="CHEBI:59789"/>
    </ligand>
</feature>
<comment type="catalytic activity">
    <reaction evidence="5">
        <text>a 3-demethylubiquinone + S-adenosyl-L-methionine = a ubiquinone + S-adenosyl-L-homocysteine</text>
        <dbReference type="Rhea" id="RHEA:81215"/>
        <dbReference type="Rhea" id="RHEA-COMP:9565"/>
        <dbReference type="Rhea" id="RHEA-COMP:19654"/>
        <dbReference type="ChEBI" id="CHEBI:16389"/>
        <dbReference type="ChEBI" id="CHEBI:57856"/>
        <dbReference type="ChEBI" id="CHEBI:59789"/>
        <dbReference type="ChEBI" id="CHEBI:231825"/>
    </reaction>
</comment>
<dbReference type="PANTHER" id="PTHR43464">
    <property type="entry name" value="METHYLTRANSFERASE"/>
    <property type="match status" value="1"/>
</dbReference>
<dbReference type="GO" id="GO:0046872">
    <property type="term" value="F:metal ion binding"/>
    <property type="evidence" value="ECO:0007669"/>
    <property type="project" value="UniProtKB-KW"/>
</dbReference>
<dbReference type="PANTHER" id="PTHR43464:SF19">
    <property type="entry name" value="UBIQUINONE BIOSYNTHESIS O-METHYLTRANSFERASE, MITOCHONDRIAL"/>
    <property type="match status" value="1"/>
</dbReference>
<keyword evidence="2 5" id="KW-0808">Transferase</keyword>
<evidence type="ECO:0000313" key="7">
    <source>
        <dbReference type="Proteomes" id="UP000006790"/>
    </source>
</evidence>
<evidence type="ECO:0000256" key="4">
    <source>
        <dbReference type="ARBA" id="ARBA00022691"/>
    </source>
</evidence>